<evidence type="ECO:0000256" key="4">
    <source>
        <dbReference type="ARBA" id="ARBA00023242"/>
    </source>
</evidence>
<evidence type="ECO:0000256" key="2">
    <source>
        <dbReference type="ARBA" id="ARBA00007922"/>
    </source>
</evidence>
<dbReference type="GO" id="GO:0010774">
    <property type="term" value="P:meiotic strand invasion involved in reciprocal meiotic recombination"/>
    <property type="evidence" value="ECO:0007669"/>
    <property type="project" value="TreeGrafter"/>
</dbReference>
<evidence type="ECO:0000256" key="1">
    <source>
        <dbReference type="ARBA" id="ARBA00004123"/>
    </source>
</evidence>
<evidence type="ECO:0000313" key="8">
    <source>
        <dbReference type="Proteomes" id="UP000695007"/>
    </source>
</evidence>
<feature type="domain" description="Homologous-pairing protein 2 winged helix" evidence="7">
    <location>
        <begin position="18"/>
        <end position="77"/>
    </location>
</feature>
<dbReference type="PANTHER" id="PTHR15938">
    <property type="entry name" value="TBP-1 INTERACTING PROTEIN"/>
    <property type="match status" value="1"/>
</dbReference>
<dbReference type="GO" id="GO:0120230">
    <property type="term" value="F:recombinase activator activity"/>
    <property type="evidence" value="ECO:0007669"/>
    <property type="project" value="TreeGrafter"/>
</dbReference>
<dbReference type="PANTHER" id="PTHR15938:SF0">
    <property type="entry name" value="HOMOLOGOUS-PAIRING PROTEIN 2 HOMOLOG"/>
    <property type="match status" value="1"/>
</dbReference>
<dbReference type="RefSeq" id="XP_011504235.1">
    <property type="nucleotide sequence ID" value="XM_011505933.1"/>
</dbReference>
<organism evidence="8 9">
    <name type="scientific">Ceratosolen solmsi marchali</name>
    <dbReference type="NCBI Taxonomy" id="326594"/>
    <lineage>
        <taxon>Eukaryota</taxon>
        <taxon>Metazoa</taxon>
        <taxon>Ecdysozoa</taxon>
        <taxon>Arthropoda</taxon>
        <taxon>Hexapoda</taxon>
        <taxon>Insecta</taxon>
        <taxon>Pterygota</taxon>
        <taxon>Neoptera</taxon>
        <taxon>Endopterygota</taxon>
        <taxon>Hymenoptera</taxon>
        <taxon>Apocrita</taxon>
        <taxon>Proctotrupomorpha</taxon>
        <taxon>Chalcidoidea</taxon>
        <taxon>Agaonidae</taxon>
        <taxon>Agaoninae</taxon>
        <taxon>Ceratosolen</taxon>
    </lineage>
</organism>
<evidence type="ECO:0000259" key="7">
    <source>
        <dbReference type="Pfam" id="PF07106"/>
    </source>
</evidence>
<feature type="coiled-coil region" evidence="6">
    <location>
        <begin position="92"/>
        <end position="179"/>
    </location>
</feature>
<evidence type="ECO:0000256" key="3">
    <source>
        <dbReference type="ARBA" id="ARBA00023172"/>
    </source>
</evidence>
<gene>
    <name evidence="9" type="primary">LOC105367279</name>
</gene>
<dbReference type="AlphaFoldDB" id="A0AAJ7E1D3"/>
<comment type="subcellular location">
    <subcellularLocation>
        <location evidence="1">Nucleus</location>
    </subcellularLocation>
</comment>
<keyword evidence="3" id="KW-0233">DNA recombination</keyword>
<keyword evidence="6" id="KW-0175">Coiled coil</keyword>
<dbReference type="Pfam" id="PF07106">
    <property type="entry name" value="WHD_TBPIP"/>
    <property type="match status" value="1"/>
</dbReference>
<keyword evidence="5" id="KW-0469">Meiosis</keyword>
<evidence type="ECO:0000256" key="5">
    <source>
        <dbReference type="ARBA" id="ARBA00023254"/>
    </source>
</evidence>
<dbReference type="GO" id="GO:0007129">
    <property type="term" value="P:homologous chromosome pairing at meiosis"/>
    <property type="evidence" value="ECO:0007669"/>
    <property type="project" value="TreeGrafter"/>
</dbReference>
<dbReference type="GO" id="GO:0000709">
    <property type="term" value="P:meiotic joint molecule formation"/>
    <property type="evidence" value="ECO:0007669"/>
    <property type="project" value="TreeGrafter"/>
</dbReference>
<dbReference type="Gene3D" id="1.10.10.10">
    <property type="entry name" value="Winged helix-like DNA-binding domain superfamily/Winged helix DNA-binding domain"/>
    <property type="match status" value="1"/>
</dbReference>
<evidence type="ECO:0000313" key="9">
    <source>
        <dbReference type="RefSeq" id="XP_011504235.1"/>
    </source>
</evidence>
<name>A0AAJ7E1D3_9HYME</name>
<dbReference type="Proteomes" id="UP000695007">
    <property type="component" value="Unplaced"/>
</dbReference>
<dbReference type="GeneID" id="105367279"/>
<evidence type="ECO:0000256" key="6">
    <source>
        <dbReference type="SAM" id="Coils"/>
    </source>
</evidence>
<dbReference type="InterPro" id="IPR010776">
    <property type="entry name" value="Hop2_WH_dom"/>
</dbReference>
<proteinExistence type="inferred from homology"/>
<comment type="similarity">
    <text evidence="2">Belongs to the HOP2 family.</text>
</comment>
<accession>A0AAJ7E1D3</accession>
<dbReference type="InterPro" id="IPR036388">
    <property type="entry name" value="WH-like_DNA-bd_sf"/>
</dbReference>
<sequence>MEKILVIRLENINDRMTTDAVYKYMKLQNRPYSVNDVAAVLDKEKHTKNAIQKSLDKLVDNEKLFIKINAKQKVYCIIQEPKQNLDELKRIERELQTHSSEQFRKLKELENEIRSQEATFNSLKCSMNLEEAEKERDRLKECNIKLSLKLDELMENVGLENMSQLKKETEINLKLYNQEYSKRKRICNDILDCILESYPGSKKQLFSEIGINIV</sequence>
<protein>
    <submittedName>
        <fullName evidence="9">Homologous-pairing protein 2 homolog</fullName>
    </submittedName>
</protein>
<dbReference type="KEGG" id="csol:105367279"/>
<dbReference type="GO" id="GO:0003690">
    <property type="term" value="F:double-stranded DNA binding"/>
    <property type="evidence" value="ECO:0007669"/>
    <property type="project" value="TreeGrafter"/>
</dbReference>
<keyword evidence="4" id="KW-0539">Nucleus</keyword>
<reference evidence="9" key="1">
    <citation type="submission" date="2025-08" db="UniProtKB">
        <authorList>
            <consortium name="RefSeq"/>
        </authorList>
    </citation>
    <scope>IDENTIFICATION</scope>
</reference>
<keyword evidence="8" id="KW-1185">Reference proteome</keyword>
<dbReference type="GO" id="GO:0120231">
    <property type="term" value="C:DNA recombinase auxiliary factor complex"/>
    <property type="evidence" value="ECO:0007669"/>
    <property type="project" value="TreeGrafter"/>
</dbReference>
<dbReference type="GO" id="GO:0000794">
    <property type="term" value="C:condensed nuclear chromosome"/>
    <property type="evidence" value="ECO:0007669"/>
    <property type="project" value="TreeGrafter"/>
</dbReference>